<feature type="chain" id="PRO_5036460776" evidence="2">
    <location>
        <begin position="17"/>
        <end position="142"/>
    </location>
</feature>
<reference evidence="3" key="2">
    <citation type="submission" date="2020-08" db="EMBL/GenBank/DDBJ databases">
        <title>Plant Genome Project.</title>
        <authorList>
            <person name="Zhang R.-G."/>
        </authorList>
    </citation>
    <scope>NUCLEOTIDE SEQUENCE</scope>
    <source>
        <strain evidence="3">Huo1</strain>
        <tissue evidence="3">Leaf</tissue>
    </source>
</reference>
<keyword evidence="4" id="KW-1185">Reference proteome</keyword>
<evidence type="ECO:0000256" key="1">
    <source>
        <dbReference type="SAM" id="MobiDB-lite"/>
    </source>
</evidence>
<evidence type="ECO:0000256" key="2">
    <source>
        <dbReference type="SAM" id="SignalP"/>
    </source>
</evidence>
<comment type="caution">
    <text evidence="3">The sequence shown here is derived from an EMBL/GenBank/DDBJ whole genome shotgun (WGS) entry which is preliminary data.</text>
</comment>
<proteinExistence type="predicted"/>
<protein>
    <submittedName>
        <fullName evidence="3">Uncharacterized protein</fullName>
    </submittedName>
</protein>
<evidence type="ECO:0000313" key="3">
    <source>
        <dbReference type="EMBL" id="KAG6430659.1"/>
    </source>
</evidence>
<gene>
    <name evidence="3" type="ORF">SASPL_108731</name>
</gene>
<dbReference type="Proteomes" id="UP000298416">
    <property type="component" value="Unassembled WGS sequence"/>
</dbReference>
<name>A0A8X8YFU4_SALSN</name>
<organism evidence="3">
    <name type="scientific">Salvia splendens</name>
    <name type="common">Scarlet sage</name>
    <dbReference type="NCBI Taxonomy" id="180675"/>
    <lineage>
        <taxon>Eukaryota</taxon>
        <taxon>Viridiplantae</taxon>
        <taxon>Streptophyta</taxon>
        <taxon>Embryophyta</taxon>
        <taxon>Tracheophyta</taxon>
        <taxon>Spermatophyta</taxon>
        <taxon>Magnoliopsida</taxon>
        <taxon>eudicotyledons</taxon>
        <taxon>Gunneridae</taxon>
        <taxon>Pentapetalae</taxon>
        <taxon>asterids</taxon>
        <taxon>lamiids</taxon>
        <taxon>Lamiales</taxon>
        <taxon>Lamiaceae</taxon>
        <taxon>Nepetoideae</taxon>
        <taxon>Mentheae</taxon>
        <taxon>Salviinae</taxon>
        <taxon>Salvia</taxon>
        <taxon>Salvia subgen. Calosphace</taxon>
        <taxon>core Calosphace</taxon>
    </lineage>
</organism>
<feature type="signal peptide" evidence="2">
    <location>
        <begin position="1"/>
        <end position="16"/>
    </location>
</feature>
<dbReference type="AlphaFoldDB" id="A0A8X8YFU4"/>
<dbReference type="EMBL" id="PNBA02000003">
    <property type="protein sequence ID" value="KAG6430659.1"/>
    <property type="molecule type" value="Genomic_DNA"/>
</dbReference>
<sequence>MLVVMFFLNLFLLLYAKFCHHLAFVSITTAAATNTILPLPICLRPRQIPHRREAAVDPPDSALAEARDADAGEHATAAQIEQQDLGAEEPVEQRDLLDIILLNSGEEERKLGLESVSRNPDEKRSMLEIVVHPRFQERKFVV</sequence>
<keyword evidence="2" id="KW-0732">Signal</keyword>
<evidence type="ECO:0000313" key="4">
    <source>
        <dbReference type="Proteomes" id="UP000298416"/>
    </source>
</evidence>
<reference evidence="3" key="1">
    <citation type="submission" date="2018-01" db="EMBL/GenBank/DDBJ databases">
        <authorList>
            <person name="Mao J.F."/>
        </authorList>
    </citation>
    <scope>NUCLEOTIDE SEQUENCE</scope>
    <source>
        <strain evidence="3">Huo1</strain>
        <tissue evidence="3">Leaf</tissue>
    </source>
</reference>
<accession>A0A8X8YFU4</accession>
<feature type="region of interest" description="Disordered" evidence="1">
    <location>
        <begin position="52"/>
        <end position="89"/>
    </location>
</feature>